<dbReference type="SMART" id="SM00387">
    <property type="entry name" value="HATPase_c"/>
    <property type="match status" value="1"/>
</dbReference>
<dbReference type="InterPro" id="IPR003660">
    <property type="entry name" value="HAMP_dom"/>
</dbReference>
<comment type="catalytic activity">
    <reaction evidence="1">
        <text>ATP + protein L-histidine = ADP + protein N-phospho-L-histidine.</text>
        <dbReference type="EC" id="2.7.13.3"/>
    </reaction>
</comment>
<dbReference type="InterPro" id="IPR004358">
    <property type="entry name" value="Sig_transdc_His_kin-like_C"/>
</dbReference>
<dbReference type="SUPFAM" id="SSF158472">
    <property type="entry name" value="HAMP domain-like"/>
    <property type="match status" value="1"/>
</dbReference>
<protein>
    <recommendedName>
        <fullName evidence="3">histidine kinase</fullName>
        <ecNumber evidence="3">2.7.13.3</ecNumber>
    </recommendedName>
</protein>
<dbReference type="AlphaFoldDB" id="A0A3S9A8C5"/>
<dbReference type="PROSITE" id="PS50109">
    <property type="entry name" value="HIS_KIN"/>
    <property type="match status" value="1"/>
</dbReference>
<dbReference type="InterPro" id="IPR003594">
    <property type="entry name" value="HATPase_dom"/>
</dbReference>
<evidence type="ECO:0000256" key="8">
    <source>
        <dbReference type="ARBA" id="ARBA00022777"/>
    </source>
</evidence>
<evidence type="ECO:0000256" key="3">
    <source>
        <dbReference type="ARBA" id="ARBA00012438"/>
    </source>
</evidence>
<keyword evidence="12" id="KW-1133">Transmembrane helix</keyword>
<accession>A0A3S9A8C5</accession>
<dbReference type="OrthoDB" id="9776552at2"/>
<sequence>MKTIRSKMMLLSILIWIIMALIWLSMSAFNQKTVEQYNQILQRYLLMNQASQQSQQTLTSLNNYRITPTEANLKQYVNDNNMLFHTKSELSWLRNPNNEMQLDNFQNMIESQSEAMDLVVRFQKDNDEDSVAKKFDEASNITKYISETTLTLISGEQKTYDAFYRKIIKRSNDLFRMGFWTLALVSLLLLLFSFRFVNSVTQPILKLTQASRELSRGNFHKPIEISNNDDMAFLARTLDNMRLNIGNLFDEIQSKAQLEYDLHKHKLMLKESELKSLQSQINPHFLFNTLNMLSKEAFLAGADKTSELISSVAGMLRYNLRRMDSRVSLRDEVEVLEEYLTIQKARFDDRMTVIREIDEEALDIEVPILILQPLAENVFIYAIEPSEHGGTLTLRVKQEEDHVIVQVEDTGQGMSLEQIEKLLSEAESSTYKGHSTGIGIRNVLHRLQLFYGVEDIISIESKIGEGTCITLTLPRGKQQ</sequence>
<dbReference type="Pfam" id="PF00672">
    <property type="entry name" value="HAMP"/>
    <property type="match status" value="1"/>
</dbReference>
<dbReference type="InterPro" id="IPR036890">
    <property type="entry name" value="HATPase_C_sf"/>
</dbReference>
<feature type="transmembrane region" description="Helical" evidence="12">
    <location>
        <begin position="177"/>
        <end position="197"/>
    </location>
</feature>
<reference evidence="16" key="1">
    <citation type="submission" date="2018-12" db="EMBL/GenBank/DDBJ databases">
        <title>Genome sequence of Peanibacillus sp.</title>
        <authorList>
            <person name="Subramani G."/>
            <person name="Srinivasan S."/>
            <person name="Kim M.K."/>
        </authorList>
    </citation>
    <scope>NUCLEOTIDE SEQUENCE [LARGE SCALE GENOMIC DNA]</scope>
    <source>
        <strain evidence="16">18JY67-1</strain>
    </source>
</reference>
<dbReference type="InterPro" id="IPR005467">
    <property type="entry name" value="His_kinase_dom"/>
</dbReference>
<evidence type="ECO:0000256" key="12">
    <source>
        <dbReference type="SAM" id="Phobius"/>
    </source>
</evidence>
<dbReference type="RefSeq" id="WP_126017721.1">
    <property type="nucleotide sequence ID" value="NZ_CP034437.1"/>
</dbReference>
<dbReference type="GO" id="GO:0000155">
    <property type="term" value="F:phosphorelay sensor kinase activity"/>
    <property type="evidence" value="ECO:0007669"/>
    <property type="project" value="InterPro"/>
</dbReference>
<evidence type="ECO:0000256" key="5">
    <source>
        <dbReference type="ARBA" id="ARBA00022553"/>
    </source>
</evidence>
<evidence type="ECO:0000256" key="10">
    <source>
        <dbReference type="ARBA" id="ARBA00023012"/>
    </source>
</evidence>
<keyword evidence="10" id="KW-0902">Two-component regulatory system</keyword>
<keyword evidence="12" id="KW-0812">Transmembrane</keyword>
<keyword evidence="11 12" id="KW-0472">Membrane</keyword>
<dbReference type="SUPFAM" id="SSF55874">
    <property type="entry name" value="ATPase domain of HSP90 chaperone/DNA topoisomerase II/histidine kinase"/>
    <property type="match status" value="1"/>
</dbReference>
<keyword evidence="16" id="KW-1185">Reference proteome</keyword>
<keyword evidence="7" id="KW-0547">Nucleotide-binding</keyword>
<dbReference type="GO" id="GO:0005524">
    <property type="term" value="F:ATP binding"/>
    <property type="evidence" value="ECO:0007669"/>
    <property type="project" value="UniProtKB-KW"/>
</dbReference>
<evidence type="ECO:0000259" key="14">
    <source>
        <dbReference type="PROSITE" id="PS50885"/>
    </source>
</evidence>
<proteinExistence type="predicted"/>
<gene>
    <name evidence="15" type="ORF">EJC50_21785</name>
</gene>
<evidence type="ECO:0000256" key="4">
    <source>
        <dbReference type="ARBA" id="ARBA00022475"/>
    </source>
</evidence>
<dbReference type="PROSITE" id="PS50885">
    <property type="entry name" value="HAMP"/>
    <property type="match status" value="1"/>
</dbReference>
<keyword evidence="9" id="KW-0067">ATP-binding</keyword>
<dbReference type="InterPro" id="IPR050640">
    <property type="entry name" value="Bact_2-comp_sensor_kinase"/>
</dbReference>
<comment type="subcellular location">
    <subcellularLocation>
        <location evidence="2">Cell membrane</location>
        <topology evidence="2">Multi-pass membrane protein</topology>
    </subcellularLocation>
</comment>
<evidence type="ECO:0000313" key="15">
    <source>
        <dbReference type="EMBL" id="AZN42018.1"/>
    </source>
</evidence>
<evidence type="ECO:0000259" key="13">
    <source>
        <dbReference type="PROSITE" id="PS50109"/>
    </source>
</evidence>
<dbReference type="PANTHER" id="PTHR34220">
    <property type="entry name" value="SENSOR HISTIDINE KINASE YPDA"/>
    <property type="match status" value="1"/>
</dbReference>
<organism evidence="15 16">
    <name type="scientific">Paenibacillus albus</name>
    <dbReference type="NCBI Taxonomy" id="2495582"/>
    <lineage>
        <taxon>Bacteria</taxon>
        <taxon>Bacillati</taxon>
        <taxon>Bacillota</taxon>
        <taxon>Bacilli</taxon>
        <taxon>Bacillales</taxon>
        <taxon>Paenibacillaceae</taxon>
        <taxon>Paenibacillus</taxon>
    </lineage>
</organism>
<feature type="domain" description="Histidine kinase" evidence="13">
    <location>
        <begin position="302"/>
        <end position="477"/>
    </location>
</feature>
<dbReference type="PANTHER" id="PTHR34220:SF7">
    <property type="entry name" value="SENSOR HISTIDINE KINASE YPDA"/>
    <property type="match status" value="1"/>
</dbReference>
<dbReference type="Proteomes" id="UP000272528">
    <property type="component" value="Chromosome"/>
</dbReference>
<keyword evidence="8 15" id="KW-0418">Kinase</keyword>
<dbReference type="PRINTS" id="PR00344">
    <property type="entry name" value="BCTRLSENSOR"/>
</dbReference>
<dbReference type="EMBL" id="CP034437">
    <property type="protein sequence ID" value="AZN42018.1"/>
    <property type="molecule type" value="Genomic_DNA"/>
</dbReference>
<dbReference type="EC" id="2.7.13.3" evidence="3"/>
<dbReference type="Pfam" id="PF02518">
    <property type="entry name" value="HATPase_c"/>
    <property type="match status" value="1"/>
</dbReference>
<dbReference type="SMART" id="SM00304">
    <property type="entry name" value="HAMP"/>
    <property type="match status" value="1"/>
</dbReference>
<evidence type="ECO:0000256" key="9">
    <source>
        <dbReference type="ARBA" id="ARBA00022840"/>
    </source>
</evidence>
<keyword evidence="6" id="KW-0808">Transferase</keyword>
<dbReference type="KEGG" id="palb:EJC50_21785"/>
<evidence type="ECO:0000256" key="1">
    <source>
        <dbReference type="ARBA" id="ARBA00000085"/>
    </source>
</evidence>
<dbReference type="Gene3D" id="6.10.340.10">
    <property type="match status" value="1"/>
</dbReference>
<keyword evidence="5" id="KW-0597">Phosphoprotein</keyword>
<dbReference type="GO" id="GO:0005886">
    <property type="term" value="C:plasma membrane"/>
    <property type="evidence" value="ECO:0007669"/>
    <property type="project" value="UniProtKB-SubCell"/>
</dbReference>
<name>A0A3S9A8C5_9BACL</name>
<evidence type="ECO:0000256" key="7">
    <source>
        <dbReference type="ARBA" id="ARBA00022741"/>
    </source>
</evidence>
<feature type="domain" description="HAMP" evidence="14">
    <location>
        <begin position="198"/>
        <end position="250"/>
    </location>
</feature>
<dbReference type="InterPro" id="IPR010559">
    <property type="entry name" value="Sig_transdc_His_kin_internal"/>
</dbReference>
<dbReference type="Gene3D" id="3.30.565.10">
    <property type="entry name" value="Histidine kinase-like ATPase, C-terminal domain"/>
    <property type="match status" value="1"/>
</dbReference>
<evidence type="ECO:0000256" key="11">
    <source>
        <dbReference type="ARBA" id="ARBA00023136"/>
    </source>
</evidence>
<dbReference type="Pfam" id="PF06580">
    <property type="entry name" value="His_kinase"/>
    <property type="match status" value="1"/>
</dbReference>
<evidence type="ECO:0000256" key="2">
    <source>
        <dbReference type="ARBA" id="ARBA00004651"/>
    </source>
</evidence>
<dbReference type="CDD" id="cd06225">
    <property type="entry name" value="HAMP"/>
    <property type="match status" value="1"/>
</dbReference>
<evidence type="ECO:0000256" key="6">
    <source>
        <dbReference type="ARBA" id="ARBA00022679"/>
    </source>
</evidence>
<keyword evidence="4" id="KW-1003">Cell membrane</keyword>
<evidence type="ECO:0000313" key="16">
    <source>
        <dbReference type="Proteomes" id="UP000272528"/>
    </source>
</evidence>